<keyword evidence="2" id="KW-1185">Reference proteome</keyword>
<organism evidence="1 2">
    <name type="scientific">Populus trichocarpa</name>
    <name type="common">Western balsam poplar</name>
    <name type="synonym">Populus balsamifera subsp. trichocarpa</name>
    <dbReference type="NCBI Taxonomy" id="3694"/>
    <lineage>
        <taxon>Eukaryota</taxon>
        <taxon>Viridiplantae</taxon>
        <taxon>Streptophyta</taxon>
        <taxon>Embryophyta</taxon>
        <taxon>Tracheophyta</taxon>
        <taxon>Spermatophyta</taxon>
        <taxon>Magnoliopsida</taxon>
        <taxon>eudicotyledons</taxon>
        <taxon>Gunneridae</taxon>
        <taxon>Pentapetalae</taxon>
        <taxon>rosids</taxon>
        <taxon>fabids</taxon>
        <taxon>Malpighiales</taxon>
        <taxon>Salicaceae</taxon>
        <taxon>Saliceae</taxon>
        <taxon>Populus</taxon>
    </lineage>
</organism>
<protein>
    <submittedName>
        <fullName evidence="1">Uncharacterized protein</fullName>
    </submittedName>
</protein>
<proteinExistence type="predicted"/>
<evidence type="ECO:0000313" key="2">
    <source>
        <dbReference type="Proteomes" id="UP000006729"/>
    </source>
</evidence>
<comment type="caution">
    <text evidence="1">The sequence shown here is derived from an EMBL/GenBank/DDBJ whole genome shotgun (WGS) entry which is preliminary data.</text>
</comment>
<sequence>MTMMMRRKMDSHMRKRLKNMMRNMEMESIYEKQVTIGAQTAKSTAIAQHVKLPIHKTLARFGYQYEPLISRYFVPYFPYKTE</sequence>
<dbReference type="EMBL" id="CM009295">
    <property type="protein sequence ID" value="KAI9393728.1"/>
    <property type="molecule type" value="Genomic_DNA"/>
</dbReference>
<evidence type="ECO:0000313" key="1">
    <source>
        <dbReference type="EMBL" id="KAI9393728.1"/>
    </source>
</evidence>
<gene>
    <name evidence="1" type="ORF">POPTR_006G276750v4</name>
</gene>
<reference evidence="1 2" key="1">
    <citation type="journal article" date="2006" name="Science">
        <title>The genome of black cottonwood, Populus trichocarpa (Torr. &amp; Gray).</title>
        <authorList>
            <person name="Tuskan G.A."/>
            <person name="Difazio S."/>
            <person name="Jansson S."/>
            <person name="Bohlmann J."/>
            <person name="Grigoriev I."/>
            <person name="Hellsten U."/>
            <person name="Putnam N."/>
            <person name="Ralph S."/>
            <person name="Rombauts S."/>
            <person name="Salamov A."/>
            <person name="Schein J."/>
            <person name="Sterck L."/>
            <person name="Aerts A."/>
            <person name="Bhalerao R.R."/>
            <person name="Bhalerao R.P."/>
            <person name="Blaudez D."/>
            <person name="Boerjan W."/>
            <person name="Brun A."/>
            <person name="Brunner A."/>
            <person name="Busov V."/>
            <person name="Campbell M."/>
            <person name="Carlson J."/>
            <person name="Chalot M."/>
            <person name="Chapman J."/>
            <person name="Chen G.L."/>
            <person name="Cooper D."/>
            <person name="Coutinho P.M."/>
            <person name="Couturier J."/>
            <person name="Covert S."/>
            <person name="Cronk Q."/>
            <person name="Cunningham R."/>
            <person name="Davis J."/>
            <person name="Degroeve S."/>
            <person name="Dejardin A."/>
            <person name="Depamphilis C."/>
            <person name="Detter J."/>
            <person name="Dirks B."/>
            <person name="Dubchak I."/>
            <person name="Duplessis S."/>
            <person name="Ehlting J."/>
            <person name="Ellis B."/>
            <person name="Gendler K."/>
            <person name="Goodstein D."/>
            <person name="Gribskov M."/>
            <person name="Grimwood J."/>
            <person name="Groover A."/>
            <person name="Gunter L."/>
            <person name="Hamberger B."/>
            <person name="Heinze B."/>
            <person name="Helariutta Y."/>
            <person name="Henrissat B."/>
            <person name="Holligan D."/>
            <person name="Holt R."/>
            <person name="Huang W."/>
            <person name="Islam-Faridi N."/>
            <person name="Jones S."/>
            <person name="Jones-Rhoades M."/>
            <person name="Jorgensen R."/>
            <person name="Joshi C."/>
            <person name="Kangasjarvi J."/>
            <person name="Karlsson J."/>
            <person name="Kelleher C."/>
            <person name="Kirkpatrick R."/>
            <person name="Kirst M."/>
            <person name="Kohler A."/>
            <person name="Kalluri U."/>
            <person name="Larimer F."/>
            <person name="Leebens-Mack J."/>
            <person name="Leple J.C."/>
            <person name="Locascio P."/>
            <person name="Lou Y."/>
            <person name="Lucas S."/>
            <person name="Martin F."/>
            <person name="Montanini B."/>
            <person name="Napoli C."/>
            <person name="Nelson D.R."/>
            <person name="Nelson C."/>
            <person name="Nieminen K."/>
            <person name="Nilsson O."/>
            <person name="Pereda V."/>
            <person name="Peter G."/>
            <person name="Philippe R."/>
            <person name="Pilate G."/>
            <person name="Poliakov A."/>
            <person name="Razumovskaya J."/>
            <person name="Richardson P."/>
            <person name="Rinaldi C."/>
            <person name="Ritland K."/>
            <person name="Rouze P."/>
            <person name="Ryaboy D."/>
            <person name="Schmutz J."/>
            <person name="Schrader J."/>
            <person name="Segerman B."/>
            <person name="Shin H."/>
            <person name="Siddiqui A."/>
            <person name="Sterky F."/>
            <person name="Terry A."/>
            <person name="Tsai C.J."/>
            <person name="Uberbacher E."/>
            <person name="Unneberg P."/>
            <person name="Vahala J."/>
            <person name="Wall K."/>
            <person name="Wessler S."/>
            <person name="Yang G."/>
            <person name="Yin T."/>
            <person name="Douglas C."/>
            <person name="Marra M."/>
            <person name="Sandberg G."/>
            <person name="Van de Peer Y."/>
            <person name="Rokhsar D."/>
        </authorList>
    </citation>
    <scope>NUCLEOTIDE SEQUENCE [LARGE SCALE GENOMIC DNA]</scope>
    <source>
        <strain evidence="2">cv. Nisqually</strain>
    </source>
</reference>
<dbReference type="Proteomes" id="UP000006729">
    <property type="component" value="Chromosome 6"/>
</dbReference>
<accession>A0ACC0SWX8</accession>
<name>A0ACC0SWX8_POPTR</name>